<dbReference type="Proteomes" id="UP001516023">
    <property type="component" value="Unassembled WGS sequence"/>
</dbReference>
<evidence type="ECO:0000313" key="3">
    <source>
        <dbReference type="EMBL" id="KAL3805884.1"/>
    </source>
</evidence>
<feature type="compositionally biased region" description="Acidic residues" evidence="1">
    <location>
        <begin position="111"/>
        <end position="143"/>
    </location>
</feature>
<evidence type="ECO:0000313" key="4">
    <source>
        <dbReference type="Proteomes" id="UP001516023"/>
    </source>
</evidence>
<feature type="signal peptide" evidence="2">
    <location>
        <begin position="1"/>
        <end position="17"/>
    </location>
</feature>
<gene>
    <name evidence="3" type="ORF">HJC23_007845</name>
</gene>
<evidence type="ECO:0000256" key="2">
    <source>
        <dbReference type="SAM" id="SignalP"/>
    </source>
</evidence>
<dbReference type="EMBL" id="JABMIG020000001">
    <property type="protein sequence ID" value="KAL3805884.1"/>
    <property type="molecule type" value="Genomic_DNA"/>
</dbReference>
<comment type="caution">
    <text evidence="3">The sequence shown here is derived from an EMBL/GenBank/DDBJ whole genome shotgun (WGS) entry which is preliminary data.</text>
</comment>
<reference evidence="3 4" key="1">
    <citation type="journal article" date="2020" name="G3 (Bethesda)">
        <title>Improved Reference Genome for Cyclotella cryptica CCMP332, a Model for Cell Wall Morphogenesis, Salinity Adaptation, and Lipid Production in Diatoms (Bacillariophyta).</title>
        <authorList>
            <person name="Roberts W.R."/>
            <person name="Downey K.M."/>
            <person name="Ruck E.C."/>
            <person name="Traller J.C."/>
            <person name="Alverson A.J."/>
        </authorList>
    </citation>
    <scope>NUCLEOTIDE SEQUENCE [LARGE SCALE GENOMIC DNA]</scope>
    <source>
        <strain evidence="3 4">CCMP332</strain>
    </source>
</reference>
<sequence length="177" mass="19033">MKIAICTLASAVAITNAQLLSLTRLRSSASRVEWGRQQPRRVQAQRVLEASMSLSMSMDFDSSISIPSFDDSSLSISVSMSVESDVEVPDEPDIIVDGGVPVVIVVPAPADSEEDSESDIMEESDESYDDNVEAKGDEEDFVDGDFKEQKLEASTATSTIVSSALATLLAFAFINMV</sequence>
<keyword evidence="4" id="KW-1185">Reference proteome</keyword>
<dbReference type="AlphaFoldDB" id="A0ABD3QZW0"/>
<evidence type="ECO:0000256" key="1">
    <source>
        <dbReference type="SAM" id="MobiDB-lite"/>
    </source>
</evidence>
<feature type="chain" id="PRO_5044823782" evidence="2">
    <location>
        <begin position="18"/>
        <end position="177"/>
    </location>
</feature>
<protein>
    <submittedName>
        <fullName evidence="3">Uncharacterized protein</fullName>
    </submittedName>
</protein>
<name>A0ABD3QZW0_9STRA</name>
<feature type="region of interest" description="Disordered" evidence="1">
    <location>
        <begin position="108"/>
        <end position="143"/>
    </location>
</feature>
<keyword evidence="2" id="KW-0732">Signal</keyword>
<accession>A0ABD3QZW0</accession>
<organism evidence="3 4">
    <name type="scientific">Cyclotella cryptica</name>
    <dbReference type="NCBI Taxonomy" id="29204"/>
    <lineage>
        <taxon>Eukaryota</taxon>
        <taxon>Sar</taxon>
        <taxon>Stramenopiles</taxon>
        <taxon>Ochrophyta</taxon>
        <taxon>Bacillariophyta</taxon>
        <taxon>Coscinodiscophyceae</taxon>
        <taxon>Thalassiosirophycidae</taxon>
        <taxon>Stephanodiscales</taxon>
        <taxon>Stephanodiscaceae</taxon>
        <taxon>Cyclotella</taxon>
    </lineage>
</organism>
<proteinExistence type="predicted"/>